<evidence type="ECO:0000313" key="3">
    <source>
        <dbReference type="EMBL" id="RCS53868.1"/>
    </source>
</evidence>
<accession>A0A368KTZ4</accession>
<protein>
    <recommendedName>
        <fullName evidence="5">Secreted protein</fullName>
    </recommendedName>
</protein>
<feature type="region of interest" description="Disordered" evidence="1">
    <location>
        <begin position="36"/>
        <end position="66"/>
    </location>
</feature>
<dbReference type="AlphaFoldDB" id="A0A368KTZ4"/>
<evidence type="ECO:0000256" key="2">
    <source>
        <dbReference type="SAM" id="SignalP"/>
    </source>
</evidence>
<evidence type="ECO:0000256" key="1">
    <source>
        <dbReference type="SAM" id="MobiDB-lite"/>
    </source>
</evidence>
<evidence type="ECO:0000313" key="4">
    <source>
        <dbReference type="Proteomes" id="UP000253562"/>
    </source>
</evidence>
<evidence type="ECO:0008006" key="5">
    <source>
        <dbReference type="Google" id="ProtNLM"/>
    </source>
</evidence>
<feature type="signal peptide" evidence="2">
    <location>
        <begin position="1"/>
        <end position="18"/>
    </location>
</feature>
<dbReference type="EMBL" id="QPEX01000010">
    <property type="protein sequence ID" value="RCS53868.1"/>
    <property type="molecule type" value="Genomic_DNA"/>
</dbReference>
<feature type="chain" id="PRO_5016917773" description="Secreted protein" evidence="2">
    <location>
        <begin position="19"/>
        <end position="97"/>
    </location>
</feature>
<gene>
    <name evidence="3" type="ORF">DTL42_01480</name>
</gene>
<proteinExistence type="predicted"/>
<dbReference type="Proteomes" id="UP000253562">
    <property type="component" value="Unassembled WGS sequence"/>
</dbReference>
<reference evidence="3 4" key="1">
    <citation type="submission" date="2018-07" db="EMBL/GenBank/DDBJ databases">
        <title>Comparative genomes isolates from brazilian mangrove.</title>
        <authorList>
            <person name="De Araujo J.E."/>
            <person name="Taketani R.G."/>
            <person name="Silva M.C.P."/>
            <person name="Lourenco M.V."/>
            <person name="Oliveira V.M."/>
            <person name="Andreote F.D."/>
        </authorList>
    </citation>
    <scope>NUCLEOTIDE SEQUENCE [LARGE SCALE GENOMIC DNA]</scope>
    <source>
        <strain evidence="3 4">HEX PRIS-MGV</strain>
    </source>
</reference>
<keyword evidence="2" id="KW-0732">Signal</keyword>
<organism evidence="3 4">
    <name type="scientific">Bremerella cremea</name>
    <dbReference type="NCBI Taxonomy" id="1031537"/>
    <lineage>
        <taxon>Bacteria</taxon>
        <taxon>Pseudomonadati</taxon>
        <taxon>Planctomycetota</taxon>
        <taxon>Planctomycetia</taxon>
        <taxon>Pirellulales</taxon>
        <taxon>Pirellulaceae</taxon>
        <taxon>Bremerella</taxon>
    </lineage>
</organism>
<name>A0A368KTZ4_9BACT</name>
<sequence length="97" mass="10563">MFVAILPMVSTCATVPLACAFVARTRTATKFKLPNALPKKGAMPSSSSACQAQRKDPINRRTKLSRLIRPPHHSLLRQTQGAGERLIELAARLGIAR</sequence>
<comment type="caution">
    <text evidence="3">The sequence shown here is derived from an EMBL/GenBank/DDBJ whole genome shotgun (WGS) entry which is preliminary data.</text>
</comment>